<accession>A0A7J6PNP9</accession>
<evidence type="ECO:0000313" key="2">
    <source>
        <dbReference type="Proteomes" id="UP000541610"/>
    </source>
</evidence>
<evidence type="ECO:0000313" key="1">
    <source>
        <dbReference type="EMBL" id="KAF4697346.1"/>
    </source>
</evidence>
<name>A0A7J6PNP9_PEROL</name>
<dbReference type="Proteomes" id="UP000541610">
    <property type="component" value="Unassembled WGS sequence"/>
</dbReference>
<sequence>MSISLTKVARGEAGSRTACGTTRTAGTLGLGEAVCALVPQAVRRLPTKMFLDVVGPPRDQALAGPTLLSVRGCTCRLGHAMDGHGSDMQNHLEILITLAPTRPEWAALLN</sequence>
<organism evidence="1 2">
    <name type="scientific">Perkinsus olseni</name>
    <name type="common">Perkinsus atlanticus</name>
    <dbReference type="NCBI Taxonomy" id="32597"/>
    <lineage>
        <taxon>Eukaryota</taxon>
        <taxon>Sar</taxon>
        <taxon>Alveolata</taxon>
        <taxon>Perkinsozoa</taxon>
        <taxon>Perkinsea</taxon>
        <taxon>Perkinsida</taxon>
        <taxon>Perkinsidae</taxon>
        <taxon>Perkinsus</taxon>
    </lineage>
</organism>
<reference evidence="1 2" key="1">
    <citation type="submission" date="2020-04" db="EMBL/GenBank/DDBJ databases">
        <title>Perkinsus olseni comparative genomics.</title>
        <authorList>
            <person name="Bogema D.R."/>
        </authorList>
    </citation>
    <scope>NUCLEOTIDE SEQUENCE [LARGE SCALE GENOMIC DNA]</scope>
    <source>
        <strain evidence="1">00978-12</strain>
    </source>
</reference>
<comment type="caution">
    <text evidence="1">The sequence shown here is derived from an EMBL/GenBank/DDBJ whole genome shotgun (WGS) entry which is preliminary data.</text>
</comment>
<proteinExistence type="predicted"/>
<feature type="non-terminal residue" evidence="1">
    <location>
        <position position="1"/>
    </location>
</feature>
<protein>
    <submittedName>
        <fullName evidence="1">Uncharacterized protein</fullName>
    </submittedName>
</protein>
<dbReference type="AlphaFoldDB" id="A0A7J6PNP9"/>
<gene>
    <name evidence="1" type="ORF">FOZ60_007431</name>
</gene>
<dbReference type="EMBL" id="JABANP010000003">
    <property type="protein sequence ID" value="KAF4697346.1"/>
    <property type="molecule type" value="Genomic_DNA"/>
</dbReference>